<dbReference type="Proteomes" id="UP001168167">
    <property type="component" value="Unassembled WGS sequence"/>
</dbReference>
<comment type="function">
    <text evidence="1">Part of the binding-protein-dependent transport system for glutamine; probably responsible for the translocation of the substrate across the membrane.</text>
</comment>
<comment type="caution">
    <text evidence="10">The sequence shown here is derived from an EMBL/GenBank/DDBJ whole genome shotgun (WGS) entry which is preliminary data.</text>
</comment>
<keyword evidence="7 8" id="KW-0472">Membrane</keyword>
<feature type="domain" description="ABC transmembrane type-1" evidence="9">
    <location>
        <begin position="65"/>
        <end position="273"/>
    </location>
</feature>
<evidence type="ECO:0000259" key="9">
    <source>
        <dbReference type="PROSITE" id="PS50928"/>
    </source>
</evidence>
<dbReference type="PANTHER" id="PTHR30614:SF20">
    <property type="entry name" value="GLUTAMINE TRANSPORT SYSTEM PERMEASE PROTEIN GLNP"/>
    <property type="match status" value="1"/>
</dbReference>
<organism evidence="10 11">
    <name type="scientific">Candidatus Doriopsillibacter californiensis</name>
    <dbReference type="NCBI Taxonomy" id="2970740"/>
    <lineage>
        <taxon>Bacteria</taxon>
        <taxon>Pseudomonadati</taxon>
        <taxon>Pseudomonadota</taxon>
        <taxon>Gammaproteobacteria</taxon>
        <taxon>Candidatus Tethybacterales</taxon>
        <taxon>Candidatus Persebacteraceae</taxon>
        <taxon>Candidatus Doriopsillibacter</taxon>
    </lineage>
</organism>
<dbReference type="InterPro" id="IPR035906">
    <property type="entry name" value="MetI-like_sf"/>
</dbReference>
<dbReference type="PANTHER" id="PTHR30614">
    <property type="entry name" value="MEMBRANE COMPONENT OF AMINO ACID ABC TRANSPORTER"/>
    <property type="match status" value="1"/>
</dbReference>
<feature type="transmembrane region" description="Helical" evidence="8">
    <location>
        <begin position="12"/>
        <end position="29"/>
    </location>
</feature>
<gene>
    <name evidence="10" type="ORF">NQX30_01555</name>
</gene>
<evidence type="ECO:0000256" key="5">
    <source>
        <dbReference type="ARBA" id="ARBA00022970"/>
    </source>
</evidence>
<name>A0ABT7QK40_9GAMM</name>
<proteinExistence type="inferred from homology"/>
<dbReference type="SUPFAM" id="SSF161098">
    <property type="entry name" value="MetI-like"/>
    <property type="match status" value="1"/>
</dbReference>
<evidence type="ECO:0000256" key="1">
    <source>
        <dbReference type="ARBA" id="ARBA00003159"/>
    </source>
</evidence>
<accession>A0ABT7QK40</accession>
<feature type="transmembrane region" description="Helical" evidence="8">
    <location>
        <begin position="255"/>
        <end position="273"/>
    </location>
</feature>
<dbReference type="PROSITE" id="PS50928">
    <property type="entry name" value="ABC_TM1"/>
    <property type="match status" value="1"/>
</dbReference>
<protein>
    <submittedName>
        <fullName evidence="10">Amino acid ABC transporter permease</fullName>
    </submittedName>
</protein>
<keyword evidence="11" id="KW-1185">Reference proteome</keyword>
<evidence type="ECO:0000256" key="3">
    <source>
        <dbReference type="ARBA" id="ARBA00010072"/>
    </source>
</evidence>
<comment type="subcellular location">
    <subcellularLocation>
        <location evidence="2 8">Cell membrane</location>
        <topology evidence="2 8">Multi-pass membrane protein</topology>
    </subcellularLocation>
</comment>
<dbReference type="Pfam" id="PF00528">
    <property type="entry name" value="BPD_transp_1"/>
    <property type="match status" value="1"/>
</dbReference>
<reference evidence="10" key="1">
    <citation type="submission" date="2022-08" db="EMBL/GenBank/DDBJ databases">
        <authorList>
            <person name="Dzunkova M."/>
            <person name="La Clair J."/>
            <person name="Tyml T."/>
            <person name="Doud D."/>
            <person name="Schulz F."/>
            <person name="Piquer S."/>
            <person name="Porcel Sanchis D."/>
            <person name="Osborn A."/>
            <person name="Robinson D."/>
            <person name="Louie K.B."/>
            <person name="Bowen B.P."/>
            <person name="Bowers R."/>
            <person name="Lee J."/>
            <person name="Arnau Llombart V."/>
            <person name="Diaz Villanueva W."/>
            <person name="Gosliner T."/>
            <person name="Northen T."/>
            <person name="Cheng J.-F."/>
            <person name="Burkart M.D."/>
            <person name="Woyke T."/>
        </authorList>
    </citation>
    <scope>NUCLEOTIDE SEQUENCE</scope>
    <source>
        <strain evidence="10">Df01</strain>
    </source>
</reference>
<evidence type="ECO:0000256" key="8">
    <source>
        <dbReference type="RuleBase" id="RU363032"/>
    </source>
</evidence>
<dbReference type="InterPro" id="IPR043429">
    <property type="entry name" value="ArtM/GltK/GlnP/TcyL/YhdX-like"/>
</dbReference>
<keyword evidence="6 8" id="KW-1133">Transmembrane helix</keyword>
<sequence>MKIPAAHRWQTTDTFVCLFVVVVFFWLLYEAGTALNYIWHWSLPLEYIATHNKDGWHGGLLLDGMLISVRLMIFSGILALLIGGIVTAAALSPVTALRLMAKLYVESLRHLPPIVFIFIFFYFVSSQIFTGEITPTDNTISRLLFGDPAQAENFISGVLCLAIFEAAFVTEILRAGVLSIERGQWNAARSMGLSSWHTLRLVILPQATARTAAPLTGQLILLVKDSAILSVISVQELTFSAQETAVSTQQIFETWLLAAVFYFMLCWPLLFLARRLQLVRE</sequence>
<evidence type="ECO:0000256" key="2">
    <source>
        <dbReference type="ARBA" id="ARBA00004651"/>
    </source>
</evidence>
<dbReference type="InterPro" id="IPR000515">
    <property type="entry name" value="MetI-like"/>
</dbReference>
<comment type="similarity">
    <text evidence="3">Belongs to the binding-protein-dependent transport system permease family. HisMQ subfamily.</text>
</comment>
<evidence type="ECO:0000256" key="4">
    <source>
        <dbReference type="ARBA" id="ARBA00022692"/>
    </source>
</evidence>
<evidence type="ECO:0000256" key="7">
    <source>
        <dbReference type="ARBA" id="ARBA00023136"/>
    </source>
</evidence>
<evidence type="ECO:0000256" key="6">
    <source>
        <dbReference type="ARBA" id="ARBA00022989"/>
    </source>
</evidence>
<keyword evidence="8" id="KW-0813">Transport</keyword>
<evidence type="ECO:0000313" key="11">
    <source>
        <dbReference type="Proteomes" id="UP001168167"/>
    </source>
</evidence>
<reference evidence="10" key="2">
    <citation type="journal article" date="2023" name="Microbiome">
        <title>Synthase-selected sorting approach identifies a beta-lactone synthase in a nudibranch symbiotic bacterium.</title>
        <authorList>
            <person name="Dzunkova M."/>
            <person name="La Clair J.J."/>
            <person name="Tyml T."/>
            <person name="Doud D."/>
            <person name="Schulz F."/>
            <person name="Piquer-Esteban S."/>
            <person name="Porcel Sanchis D."/>
            <person name="Osborn A."/>
            <person name="Robinson D."/>
            <person name="Louie K.B."/>
            <person name="Bowen B.P."/>
            <person name="Bowers R.M."/>
            <person name="Lee J."/>
            <person name="Arnau V."/>
            <person name="Diaz-Villanueva W."/>
            <person name="Stepanauskas R."/>
            <person name="Gosliner T."/>
            <person name="Date S.V."/>
            <person name="Northen T.R."/>
            <person name="Cheng J.F."/>
            <person name="Burkart M.D."/>
            <person name="Woyke T."/>
        </authorList>
    </citation>
    <scope>NUCLEOTIDE SEQUENCE</scope>
    <source>
        <strain evidence="10">Df01</strain>
    </source>
</reference>
<dbReference type="Gene3D" id="1.10.3720.10">
    <property type="entry name" value="MetI-like"/>
    <property type="match status" value="1"/>
</dbReference>
<feature type="transmembrane region" description="Helical" evidence="8">
    <location>
        <begin position="71"/>
        <end position="91"/>
    </location>
</feature>
<dbReference type="CDD" id="cd06261">
    <property type="entry name" value="TM_PBP2"/>
    <property type="match status" value="1"/>
</dbReference>
<evidence type="ECO:0000313" key="10">
    <source>
        <dbReference type="EMBL" id="MDM5147071.1"/>
    </source>
</evidence>
<keyword evidence="5" id="KW-0029">Amino-acid transport</keyword>
<feature type="transmembrane region" description="Helical" evidence="8">
    <location>
        <begin position="111"/>
        <end position="129"/>
    </location>
</feature>
<keyword evidence="4 8" id="KW-0812">Transmembrane</keyword>
<dbReference type="EMBL" id="JANQAO010000001">
    <property type="protein sequence ID" value="MDM5147071.1"/>
    <property type="molecule type" value="Genomic_DNA"/>
</dbReference>